<evidence type="ECO:0000256" key="1">
    <source>
        <dbReference type="ARBA" id="ARBA00013172"/>
    </source>
</evidence>
<comment type="caution">
    <text evidence="5">The sequence shown here is derived from an EMBL/GenBank/DDBJ whole genome shotgun (WGS) entry which is preliminary data.</text>
</comment>
<dbReference type="Pfam" id="PF22624">
    <property type="entry name" value="AASDHPPT_N"/>
    <property type="match status" value="1"/>
</dbReference>
<evidence type="ECO:0000256" key="2">
    <source>
        <dbReference type="ARBA" id="ARBA00022679"/>
    </source>
</evidence>
<dbReference type="STRING" id="542832.A0A3M6VN12"/>
<name>A0A3M6VN12_9STRA</name>
<dbReference type="PANTHER" id="PTHR12215:SF10">
    <property type="entry name" value="L-AMINOADIPATE-SEMIALDEHYDE DEHYDROGENASE-PHOSPHOPANTETHEINYL TRANSFERASE"/>
    <property type="match status" value="1"/>
</dbReference>
<dbReference type="InterPro" id="IPR008278">
    <property type="entry name" value="4-PPantetheinyl_Trfase_dom"/>
</dbReference>
<feature type="domain" description="4'-phosphopantetheinyl transferase" evidence="3">
    <location>
        <begin position="116"/>
        <end position="218"/>
    </location>
</feature>
<dbReference type="PANTHER" id="PTHR12215">
    <property type="entry name" value="PHOSPHOPANTETHEINE TRANSFERASE"/>
    <property type="match status" value="1"/>
</dbReference>
<dbReference type="AlphaFoldDB" id="A0A3M6VN12"/>
<dbReference type="EC" id="2.7.8.7" evidence="1"/>
<dbReference type="GO" id="GO:0019878">
    <property type="term" value="P:lysine biosynthetic process via aminoadipic acid"/>
    <property type="evidence" value="ECO:0007669"/>
    <property type="project" value="TreeGrafter"/>
</dbReference>
<dbReference type="GO" id="GO:0008897">
    <property type="term" value="F:holo-[acyl-carrier-protein] synthase activity"/>
    <property type="evidence" value="ECO:0007669"/>
    <property type="project" value="UniProtKB-EC"/>
</dbReference>
<dbReference type="EMBL" id="QLLG01000131">
    <property type="protein sequence ID" value="RMX68094.1"/>
    <property type="molecule type" value="Genomic_DNA"/>
</dbReference>
<feature type="domain" description="4'-phosphopantetheinyl transferase N-terminal" evidence="4">
    <location>
        <begin position="14"/>
        <end position="112"/>
    </location>
</feature>
<evidence type="ECO:0000313" key="6">
    <source>
        <dbReference type="Proteomes" id="UP000282087"/>
    </source>
</evidence>
<gene>
    <name evidence="5" type="ORF">DD238_008191</name>
</gene>
<evidence type="ECO:0000259" key="4">
    <source>
        <dbReference type="Pfam" id="PF22624"/>
    </source>
</evidence>
<dbReference type="Pfam" id="PF01648">
    <property type="entry name" value="ACPS"/>
    <property type="match status" value="1"/>
</dbReference>
<dbReference type="FunFam" id="3.90.470.20:FF:000003">
    <property type="entry name" value="L-aminoadipate-semialdehyde dehydrogenase-phosphopantetheinyl transferase"/>
    <property type="match status" value="1"/>
</dbReference>
<organism evidence="5 6">
    <name type="scientific">Peronospora effusa</name>
    <dbReference type="NCBI Taxonomy" id="542832"/>
    <lineage>
        <taxon>Eukaryota</taxon>
        <taxon>Sar</taxon>
        <taxon>Stramenopiles</taxon>
        <taxon>Oomycota</taxon>
        <taxon>Peronosporomycetes</taxon>
        <taxon>Peronosporales</taxon>
        <taxon>Peronosporaceae</taxon>
        <taxon>Peronospora</taxon>
    </lineage>
</organism>
<dbReference type="InterPro" id="IPR055066">
    <property type="entry name" value="AASDHPPT_N"/>
</dbReference>
<keyword evidence="6" id="KW-1185">Reference proteome</keyword>
<dbReference type="Gene3D" id="3.90.470.20">
    <property type="entry name" value="4'-phosphopantetheinyl transferase domain"/>
    <property type="match status" value="2"/>
</dbReference>
<dbReference type="GO" id="GO:0000287">
    <property type="term" value="F:magnesium ion binding"/>
    <property type="evidence" value="ECO:0007669"/>
    <property type="project" value="InterPro"/>
</dbReference>
<dbReference type="GO" id="GO:0005829">
    <property type="term" value="C:cytosol"/>
    <property type="evidence" value="ECO:0007669"/>
    <property type="project" value="TreeGrafter"/>
</dbReference>
<dbReference type="InterPro" id="IPR037143">
    <property type="entry name" value="4-PPantetheinyl_Trfase_dom_sf"/>
</dbReference>
<proteinExistence type="predicted"/>
<protein>
    <recommendedName>
        <fullName evidence="1">holo-[acyl-carrier-protein] synthase</fullName>
        <ecNumber evidence="1">2.7.8.7</ecNumber>
    </recommendedName>
</protein>
<dbReference type="Proteomes" id="UP000282087">
    <property type="component" value="Unassembled WGS sequence"/>
</dbReference>
<evidence type="ECO:0000259" key="3">
    <source>
        <dbReference type="Pfam" id="PF01648"/>
    </source>
</evidence>
<evidence type="ECO:0000313" key="5">
    <source>
        <dbReference type="EMBL" id="RMX68094.1"/>
    </source>
</evidence>
<dbReference type="SUPFAM" id="SSF56214">
    <property type="entry name" value="4'-phosphopantetheinyl transferase"/>
    <property type="match status" value="2"/>
</dbReference>
<dbReference type="VEuPathDB" id="FungiDB:DD237_008244"/>
<dbReference type="InterPro" id="IPR050559">
    <property type="entry name" value="P-Pant_transferase_sf"/>
</dbReference>
<keyword evidence="2" id="KW-0808">Transferase</keyword>
<accession>A0A3M6VN12</accession>
<reference evidence="5 6" key="1">
    <citation type="submission" date="2018-06" db="EMBL/GenBank/DDBJ databases">
        <title>Comparative genomics of downy mildews reveals potential adaptations to biotrophy.</title>
        <authorList>
            <person name="Fletcher K."/>
            <person name="Klosterman S.J."/>
            <person name="Derevnina L."/>
            <person name="Martin F."/>
            <person name="Koike S."/>
            <person name="Reyes Chin-Wo S."/>
            <person name="Mou B."/>
            <person name="Michelmore R."/>
        </authorList>
    </citation>
    <scope>NUCLEOTIDE SEQUENCE [LARGE SCALE GENOMIC DNA]</scope>
    <source>
        <strain evidence="5 6">R14</strain>
    </source>
</reference>
<sequence length="279" mass="32680">MTSLHCLRFVDVSEWKATSPDWQRLMLQLPANEQKQVTRFVFAKDQKLALASRLLQRQLIYELFHVNYENIEIQRTPENKPYWRRPTGSLAPHLWNYNVSHHGTIVAIVSDSRTLVGVDVVRLADRPLYKKSAEEFFRAFADHFNPTEWNYICDVEDEDTQYTRFYELWSLKEAYIKAVGIGLGFLMLRAEFVRGDSSQWELILDGQRAIDWHFKCTQLDSIHLVSVAYGPYSAMWMPETSSLFSDVDSYPVLLTTGIKKSEEDAEWQQWRLQDLLQSS</sequence>